<reference evidence="2" key="1">
    <citation type="journal article" date="2017" name="Genome Biol.">
        <title>Comparative genomics reveals high biological diversity and specific adaptations in the industrially and medically important fungal genus Aspergillus.</title>
        <authorList>
            <person name="de Vries R.P."/>
            <person name="Riley R."/>
            <person name="Wiebenga A."/>
            <person name="Aguilar-Osorio G."/>
            <person name="Amillis S."/>
            <person name="Uchima C.A."/>
            <person name="Anderluh G."/>
            <person name="Asadollahi M."/>
            <person name="Askin M."/>
            <person name="Barry K."/>
            <person name="Battaglia E."/>
            <person name="Bayram O."/>
            <person name="Benocci T."/>
            <person name="Braus-Stromeyer S.A."/>
            <person name="Caldana C."/>
            <person name="Canovas D."/>
            <person name="Cerqueira G.C."/>
            <person name="Chen F."/>
            <person name="Chen W."/>
            <person name="Choi C."/>
            <person name="Clum A."/>
            <person name="Dos Santos R.A."/>
            <person name="Damasio A.R."/>
            <person name="Diallinas G."/>
            <person name="Emri T."/>
            <person name="Fekete E."/>
            <person name="Flipphi M."/>
            <person name="Freyberg S."/>
            <person name="Gallo A."/>
            <person name="Gournas C."/>
            <person name="Habgood R."/>
            <person name="Hainaut M."/>
            <person name="Harispe M.L."/>
            <person name="Henrissat B."/>
            <person name="Hilden K.S."/>
            <person name="Hope R."/>
            <person name="Hossain A."/>
            <person name="Karabika E."/>
            <person name="Karaffa L."/>
            <person name="Karanyi Z."/>
            <person name="Krasevec N."/>
            <person name="Kuo A."/>
            <person name="Kusch H."/>
            <person name="LaButti K."/>
            <person name="Lagendijk E.L."/>
            <person name="Lapidus A."/>
            <person name="Levasseur A."/>
            <person name="Lindquist E."/>
            <person name="Lipzen A."/>
            <person name="Logrieco A.F."/>
            <person name="MacCabe A."/>
            <person name="Maekelae M.R."/>
            <person name="Malavazi I."/>
            <person name="Melin P."/>
            <person name="Meyer V."/>
            <person name="Mielnichuk N."/>
            <person name="Miskei M."/>
            <person name="Molnar A.P."/>
            <person name="Mule G."/>
            <person name="Ngan C.Y."/>
            <person name="Orejas M."/>
            <person name="Orosz E."/>
            <person name="Ouedraogo J.P."/>
            <person name="Overkamp K.M."/>
            <person name="Park H.-S."/>
            <person name="Perrone G."/>
            <person name="Piumi F."/>
            <person name="Punt P.J."/>
            <person name="Ram A.F."/>
            <person name="Ramon A."/>
            <person name="Rauscher S."/>
            <person name="Record E."/>
            <person name="Riano-Pachon D.M."/>
            <person name="Robert V."/>
            <person name="Roehrig J."/>
            <person name="Ruller R."/>
            <person name="Salamov A."/>
            <person name="Salih N.S."/>
            <person name="Samson R.A."/>
            <person name="Sandor E."/>
            <person name="Sanguinetti M."/>
            <person name="Schuetze T."/>
            <person name="Sepcic K."/>
            <person name="Shelest E."/>
            <person name="Sherlock G."/>
            <person name="Sophianopoulou V."/>
            <person name="Squina F.M."/>
            <person name="Sun H."/>
            <person name="Susca A."/>
            <person name="Todd R.B."/>
            <person name="Tsang A."/>
            <person name="Unkles S.E."/>
            <person name="van de Wiele N."/>
            <person name="van Rossen-Uffink D."/>
            <person name="Oliveira J.V."/>
            <person name="Vesth T.C."/>
            <person name="Visser J."/>
            <person name="Yu J.-H."/>
            <person name="Zhou M."/>
            <person name="Andersen M.R."/>
            <person name="Archer D.B."/>
            <person name="Baker S.E."/>
            <person name="Benoit I."/>
            <person name="Brakhage A.A."/>
            <person name="Braus G.H."/>
            <person name="Fischer R."/>
            <person name="Frisvad J.C."/>
            <person name="Goldman G.H."/>
            <person name="Houbraken J."/>
            <person name="Oakley B."/>
            <person name="Pocsi I."/>
            <person name="Scazzocchio C."/>
            <person name="Seiboth B."/>
            <person name="vanKuyk P.A."/>
            <person name="Wortman J."/>
            <person name="Dyer P.S."/>
            <person name="Grigoriev I.V."/>
        </authorList>
    </citation>
    <scope>NUCLEOTIDE SEQUENCE [LARGE SCALE GENOMIC DNA]</scope>
    <source>
        <strain evidence="2">CBS 506.65</strain>
    </source>
</reference>
<dbReference type="OrthoDB" id="4207132at2759"/>
<dbReference type="EMBL" id="KV878337">
    <property type="protein sequence ID" value="OJJ50353.1"/>
    <property type="molecule type" value="Genomic_DNA"/>
</dbReference>
<dbReference type="RefSeq" id="XP_022584863.1">
    <property type="nucleotide sequence ID" value="XM_022722166.1"/>
</dbReference>
<sequence>MPLTWFSKETIAPGTTIQLNETSWTIVQKINEHKLQIDEAGIIPGWVGYNYPSYSCVLLLVHLKHDRRVTSSAFMRIYLQVPNEGTEVEPSRTRAQQACEFIPPELKALRQFTRAQSAYTPRLLDYRVGKQDESGLVPHGFMVWMVWEKVPGNQLGDAIGNSVFWQLESEERRQIRVAFEAGYKYTIPRVRNFADKIYRDLLRNGFEPSFGSPKNLAWDAERRPLYFVGFHDCDTTEGEEWTPAEFAVYSLAIPPKSSRWYESEWEEDFSTWEY</sequence>
<organism evidence="1 2">
    <name type="scientific">Penicilliopsis zonata CBS 506.65</name>
    <dbReference type="NCBI Taxonomy" id="1073090"/>
    <lineage>
        <taxon>Eukaryota</taxon>
        <taxon>Fungi</taxon>
        <taxon>Dikarya</taxon>
        <taxon>Ascomycota</taxon>
        <taxon>Pezizomycotina</taxon>
        <taxon>Eurotiomycetes</taxon>
        <taxon>Eurotiomycetidae</taxon>
        <taxon>Eurotiales</taxon>
        <taxon>Aspergillaceae</taxon>
        <taxon>Penicilliopsis</taxon>
    </lineage>
</organism>
<evidence type="ECO:0000313" key="2">
    <source>
        <dbReference type="Proteomes" id="UP000184188"/>
    </source>
</evidence>
<evidence type="ECO:0000313" key="1">
    <source>
        <dbReference type="EMBL" id="OJJ50353.1"/>
    </source>
</evidence>
<keyword evidence="2" id="KW-1185">Reference proteome</keyword>
<dbReference type="VEuPathDB" id="FungiDB:ASPZODRAFT_128970"/>
<proteinExistence type="predicted"/>
<name>A0A1L9STD7_9EURO</name>
<dbReference type="GeneID" id="34608631"/>
<dbReference type="Proteomes" id="UP000184188">
    <property type="component" value="Unassembled WGS sequence"/>
</dbReference>
<dbReference type="AlphaFoldDB" id="A0A1L9STD7"/>
<protein>
    <submittedName>
        <fullName evidence="1">Uncharacterized protein</fullName>
    </submittedName>
</protein>
<accession>A0A1L9STD7</accession>
<gene>
    <name evidence="1" type="ORF">ASPZODRAFT_128970</name>
</gene>